<dbReference type="Pfam" id="PF19568">
    <property type="entry name" value="Spore_III_AA"/>
    <property type="match status" value="1"/>
</dbReference>
<proteinExistence type="predicted"/>
<gene>
    <name evidence="1" type="ORF">CROST_025760</name>
</gene>
<reference evidence="1 2" key="1">
    <citation type="submission" date="2022-04" db="EMBL/GenBank/DDBJ databases">
        <title>Genome sequence of C. roseum typestrain.</title>
        <authorList>
            <person name="Poehlein A."/>
            <person name="Schoch T."/>
            <person name="Duerre P."/>
            <person name="Daniel R."/>
        </authorList>
    </citation>
    <scope>NUCLEOTIDE SEQUENCE [LARGE SCALE GENOMIC DNA]</scope>
    <source>
        <strain evidence="1 2">DSM 7320</strain>
    </source>
</reference>
<dbReference type="InterPro" id="IPR045735">
    <property type="entry name" value="Spore_III_AA_AAA+_ATPase"/>
</dbReference>
<dbReference type="SMART" id="SM00382">
    <property type="entry name" value="AAA"/>
    <property type="match status" value="1"/>
</dbReference>
<dbReference type="NCBIfam" id="TIGR02858">
    <property type="entry name" value="spore_III_AA"/>
    <property type="match status" value="1"/>
</dbReference>
<dbReference type="RefSeq" id="WP_077833683.1">
    <property type="nucleotide sequence ID" value="NZ_CP096983.1"/>
</dbReference>
<dbReference type="InterPro" id="IPR027417">
    <property type="entry name" value="P-loop_NTPase"/>
</dbReference>
<dbReference type="STRING" id="84029.CROST_24090"/>
<name>A0A1S8L4B4_9CLOT</name>
<dbReference type="SUPFAM" id="SSF52540">
    <property type="entry name" value="P-loop containing nucleoside triphosphate hydrolases"/>
    <property type="match status" value="1"/>
</dbReference>
<dbReference type="InterPro" id="IPR014217">
    <property type="entry name" value="Spore_III_AA"/>
</dbReference>
<dbReference type="PANTHER" id="PTHR20953">
    <property type="entry name" value="KINASE-RELATED"/>
    <property type="match status" value="1"/>
</dbReference>
<dbReference type="KEGG" id="crw:CROST_025760"/>
<dbReference type="Gene3D" id="3.40.50.300">
    <property type="entry name" value="P-loop containing nucleotide triphosphate hydrolases"/>
    <property type="match status" value="1"/>
</dbReference>
<sequence>MNLQDIFSILPEKVEREVKRISDYNNLQEIRVKVNKPLIIQIGKREIISNYIVTKEDLRKSFNVMSGYSIYSVEDELKQGYITIKGGHRVGICGDCVLEGNKIKTIKSISSLNIRICKEIIGCSNSIIKKITHNNTIFNTIIISPPNCGKTTLLRDITRNISYGMNNIDFKGKKVCVIDERSEIGACLNGINQMDIGIRTDIMDNCPKSIGIMMAIRSMAPEVIICDEIGTYEDIKSILTAVNCGVKLVTTIHGFGIEDLFKRDVFKDAINNNVFERAIVLSGKNGMGTVEYIYNFYTKEIERGL</sequence>
<dbReference type="AlphaFoldDB" id="A0A1S8L4B4"/>
<keyword evidence="2" id="KW-1185">Reference proteome</keyword>
<evidence type="ECO:0000313" key="1">
    <source>
        <dbReference type="EMBL" id="URZ11859.1"/>
    </source>
</evidence>
<dbReference type="Proteomes" id="UP000190951">
    <property type="component" value="Chromosome"/>
</dbReference>
<accession>A0A1S8L4B4</accession>
<organism evidence="1 2">
    <name type="scientific">Clostridium felsineum</name>
    <dbReference type="NCBI Taxonomy" id="36839"/>
    <lineage>
        <taxon>Bacteria</taxon>
        <taxon>Bacillati</taxon>
        <taxon>Bacillota</taxon>
        <taxon>Clostridia</taxon>
        <taxon>Eubacteriales</taxon>
        <taxon>Clostridiaceae</taxon>
        <taxon>Clostridium</taxon>
    </lineage>
</organism>
<dbReference type="EMBL" id="CP096983">
    <property type="protein sequence ID" value="URZ11859.1"/>
    <property type="molecule type" value="Genomic_DNA"/>
</dbReference>
<evidence type="ECO:0000313" key="2">
    <source>
        <dbReference type="Proteomes" id="UP000190951"/>
    </source>
</evidence>
<dbReference type="InterPro" id="IPR003593">
    <property type="entry name" value="AAA+_ATPase"/>
</dbReference>
<protein>
    <submittedName>
        <fullName evidence="1">Uncharacterized protein</fullName>
    </submittedName>
</protein>
<dbReference type="PANTHER" id="PTHR20953:SF3">
    <property type="entry name" value="P-LOOP CONTAINING NUCLEOSIDE TRIPHOSPHATE HYDROLASES SUPERFAMILY PROTEIN"/>
    <property type="match status" value="1"/>
</dbReference>